<organism evidence="3 4">
    <name type="scientific">Desulforamulus ruminis (strain ATCC 23193 / DSM 2154 / NCIMB 8452 / DL)</name>
    <name type="common">Desulfotomaculum ruminis</name>
    <dbReference type="NCBI Taxonomy" id="696281"/>
    <lineage>
        <taxon>Bacteria</taxon>
        <taxon>Bacillati</taxon>
        <taxon>Bacillota</taxon>
        <taxon>Clostridia</taxon>
        <taxon>Eubacteriales</taxon>
        <taxon>Peptococcaceae</taxon>
        <taxon>Desulforamulus</taxon>
    </lineage>
</organism>
<keyword evidence="1" id="KW-0175">Coiled coil</keyword>
<dbReference type="OrthoDB" id="1785910at2"/>
<dbReference type="EMBL" id="CP002780">
    <property type="protein sequence ID" value="AEG58903.1"/>
    <property type="molecule type" value="Genomic_DNA"/>
</dbReference>
<sequence length="287" mass="32400">MGKKVTFSEGAELLGVPINTISKWFSQGMFKNVELDRSNIGSPTYLLRVEELLAIKDALEAELKGREMAKQEIAAAQEKNKEKKDEEINVARRKLSLVKPSGKKQTPQESKNLSTDKEKEIVLRVQEDMALSLINTLVSYLNNFEQNFLQHLEEQADKNMVKYNTMAIEHLDTLKEMSVKMETVVDALLNMPQKVTEDTAKVVNEIKEMIPDLNHLGSNPEANEKLEAFGRKLDKLSEEIKDTKWAVVKMARENNKPGKKIKKGSKLPTFGVPGLVMGIGKMFRLGK</sequence>
<feature type="compositionally biased region" description="Polar residues" evidence="2">
    <location>
        <begin position="103"/>
        <end position="113"/>
    </location>
</feature>
<dbReference type="STRING" id="696281.Desru_0618"/>
<dbReference type="AlphaFoldDB" id="F6DST4"/>
<accession>F6DST4</accession>
<name>F6DST4_DESRL</name>
<evidence type="ECO:0000313" key="4">
    <source>
        <dbReference type="Proteomes" id="UP000009234"/>
    </source>
</evidence>
<reference evidence="4" key="1">
    <citation type="submission" date="2011-05" db="EMBL/GenBank/DDBJ databases">
        <title>Complete sequence of Desulfotomaculum ruminis DSM 2154.</title>
        <authorList>
            <person name="Lucas S."/>
            <person name="Copeland A."/>
            <person name="Lapidus A."/>
            <person name="Cheng J.-F."/>
            <person name="Goodwin L."/>
            <person name="Pitluck S."/>
            <person name="Lu M."/>
            <person name="Detter J.C."/>
            <person name="Han C."/>
            <person name="Tapia R."/>
            <person name="Land M."/>
            <person name="Hauser L."/>
            <person name="Kyrpides N."/>
            <person name="Ivanova N."/>
            <person name="Mikhailova N."/>
            <person name="Pagani I."/>
            <person name="Stams A.J.M."/>
            <person name="Plugge C.M."/>
            <person name="Muyzer G."/>
            <person name="Kuever J."/>
            <person name="Parshina S.N."/>
            <person name="Ivanova A.E."/>
            <person name="Nazina T.N."/>
            <person name="Brambilla E."/>
            <person name="Spring S."/>
            <person name="Klenk H.-P."/>
            <person name="Woyke T."/>
        </authorList>
    </citation>
    <scope>NUCLEOTIDE SEQUENCE [LARGE SCALE GENOMIC DNA]</scope>
    <source>
        <strain evidence="4">ATCC 23193 / DSM 2154 / NCIB 8452 / DL</strain>
    </source>
</reference>
<keyword evidence="4" id="KW-1185">Reference proteome</keyword>
<dbReference type="KEGG" id="dru:Desru_0618"/>
<reference evidence="3 4" key="2">
    <citation type="journal article" date="2012" name="Stand. Genomic Sci.">
        <title>Complete genome sequence of the sulfate-reducing firmicute Desulfotomaculum ruminis type strain (DL(T)).</title>
        <authorList>
            <person name="Spring S."/>
            <person name="Visser M."/>
            <person name="Lu M."/>
            <person name="Copeland A."/>
            <person name="Lapidus A."/>
            <person name="Lucas S."/>
            <person name="Cheng J.F."/>
            <person name="Han C."/>
            <person name="Tapia R."/>
            <person name="Goodwin L.A."/>
            <person name="Pitluck S."/>
            <person name="Ivanova N."/>
            <person name="Land M."/>
            <person name="Hauser L."/>
            <person name="Larimer F."/>
            <person name="Rohde M."/>
            <person name="Goker M."/>
            <person name="Detter J.C."/>
            <person name="Kyrpides N.C."/>
            <person name="Woyke T."/>
            <person name="Schaap P.J."/>
            <person name="Plugge C.M."/>
            <person name="Muyzer G."/>
            <person name="Kuever J."/>
            <person name="Pereira I.A."/>
            <person name="Parshina S.N."/>
            <person name="Bernier-Latmani R."/>
            <person name="Stams A.J."/>
            <person name="Klenk H.P."/>
        </authorList>
    </citation>
    <scope>NUCLEOTIDE SEQUENCE [LARGE SCALE GENOMIC DNA]</scope>
    <source>
        <strain evidence="4">ATCC 23193 / DSM 2154 / NCIB 8452 / DL</strain>
    </source>
</reference>
<evidence type="ECO:0000313" key="3">
    <source>
        <dbReference type="EMBL" id="AEG58903.1"/>
    </source>
</evidence>
<evidence type="ECO:0000256" key="1">
    <source>
        <dbReference type="SAM" id="Coils"/>
    </source>
</evidence>
<feature type="coiled-coil region" evidence="1">
    <location>
        <begin position="219"/>
        <end position="253"/>
    </location>
</feature>
<dbReference type="HOGENOM" id="CLU_952254_0_0_9"/>
<proteinExistence type="predicted"/>
<feature type="coiled-coil region" evidence="1">
    <location>
        <begin position="59"/>
        <end position="94"/>
    </location>
</feature>
<dbReference type="Proteomes" id="UP000009234">
    <property type="component" value="Chromosome"/>
</dbReference>
<dbReference type="RefSeq" id="WP_013840677.1">
    <property type="nucleotide sequence ID" value="NC_015589.1"/>
</dbReference>
<feature type="region of interest" description="Disordered" evidence="2">
    <location>
        <begin position="96"/>
        <end position="115"/>
    </location>
</feature>
<protein>
    <submittedName>
        <fullName evidence="3">Uncharacterized protein</fullName>
    </submittedName>
</protein>
<evidence type="ECO:0000256" key="2">
    <source>
        <dbReference type="SAM" id="MobiDB-lite"/>
    </source>
</evidence>
<gene>
    <name evidence="3" type="ordered locus">Desru_0618</name>
</gene>